<evidence type="ECO:0000313" key="4">
    <source>
        <dbReference type="Proteomes" id="UP000286997"/>
    </source>
</evidence>
<dbReference type="Proteomes" id="UP000286997">
    <property type="component" value="Unassembled WGS sequence"/>
</dbReference>
<dbReference type="PANTHER" id="PTHR36558:SF1">
    <property type="entry name" value="RESTRICTION ENDONUCLEASE DOMAIN-CONTAINING PROTEIN-RELATED"/>
    <property type="match status" value="1"/>
</dbReference>
<dbReference type="SUPFAM" id="SSF52980">
    <property type="entry name" value="Restriction endonuclease-like"/>
    <property type="match status" value="1"/>
</dbReference>
<gene>
    <name evidence="3" type="ORF">EOE48_22710</name>
</gene>
<dbReference type="InterPro" id="IPR012296">
    <property type="entry name" value="Nuclease_put_TT1808"/>
</dbReference>
<dbReference type="EMBL" id="SACP01000029">
    <property type="protein sequence ID" value="RVU14551.1"/>
    <property type="molecule type" value="Genomic_DNA"/>
</dbReference>
<evidence type="ECO:0000256" key="1">
    <source>
        <dbReference type="SAM" id="MobiDB-lite"/>
    </source>
</evidence>
<keyword evidence="4" id="KW-1185">Reference proteome</keyword>
<dbReference type="CDD" id="cd06260">
    <property type="entry name" value="DUF820-like"/>
    <property type="match status" value="1"/>
</dbReference>
<keyword evidence="3" id="KW-0378">Hydrolase</keyword>
<dbReference type="RefSeq" id="WP_127733164.1">
    <property type="nucleotide sequence ID" value="NZ_SACP01000029.1"/>
</dbReference>
<evidence type="ECO:0000313" key="3">
    <source>
        <dbReference type="EMBL" id="RVU14551.1"/>
    </source>
</evidence>
<name>A0A437NX29_9HYPH</name>
<reference evidence="3 4" key="1">
    <citation type="submission" date="2019-01" db="EMBL/GenBank/DDBJ databases">
        <authorList>
            <person name="Chen W.-M."/>
        </authorList>
    </citation>
    <scope>NUCLEOTIDE SEQUENCE [LARGE SCALE GENOMIC DNA]</scope>
    <source>
        <strain evidence="3 4">TER-1</strain>
    </source>
</reference>
<comment type="caution">
    <text evidence="3">The sequence shown here is derived from an EMBL/GenBank/DDBJ whole genome shotgun (WGS) entry which is preliminary data.</text>
</comment>
<sequence length="201" mass="22056">MAEPARRIWTVEAFFAWQARQPDLYELVSGEPRLMAGASNVHDDIVVNLVAELKTQTRGSGCRPFTGDGAVETRPGQIRRPDVGLDCGRRDPRATVAAEARLIVEVLSPSTRDFDTFEKLDEYRAMPGLDAILIVEPNQPLVVVWERSDEGSWSSRRVEGLEAGIALPTVGVTLTMAAIYDGVSVPAAPRLVQGEDREERA</sequence>
<organism evidence="3 4">
    <name type="scientific">Methylobacterium oryzihabitans</name>
    <dbReference type="NCBI Taxonomy" id="2499852"/>
    <lineage>
        <taxon>Bacteria</taxon>
        <taxon>Pseudomonadati</taxon>
        <taxon>Pseudomonadota</taxon>
        <taxon>Alphaproteobacteria</taxon>
        <taxon>Hyphomicrobiales</taxon>
        <taxon>Methylobacteriaceae</taxon>
        <taxon>Methylobacterium</taxon>
    </lineage>
</organism>
<protein>
    <submittedName>
        <fullName evidence="3">Uma2 family endonuclease</fullName>
    </submittedName>
</protein>
<keyword evidence="3" id="KW-0540">Nuclease</keyword>
<dbReference type="Pfam" id="PF05685">
    <property type="entry name" value="Uma2"/>
    <property type="match status" value="1"/>
</dbReference>
<feature type="domain" description="Putative restriction endonuclease" evidence="2">
    <location>
        <begin position="11"/>
        <end position="176"/>
    </location>
</feature>
<dbReference type="InterPro" id="IPR008538">
    <property type="entry name" value="Uma2"/>
</dbReference>
<dbReference type="GO" id="GO:0004519">
    <property type="term" value="F:endonuclease activity"/>
    <property type="evidence" value="ECO:0007669"/>
    <property type="project" value="UniProtKB-KW"/>
</dbReference>
<feature type="region of interest" description="Disordered" evidence="1">
    <location>
        <begin position="61"/>
        <end position="85"/>
    </location>
</feature>
<dbReference type="InterPro" id="IPR011335">
    <property type="entry name" value="Restrct_endonuc-II-like"/>
</dbReference>
<proteinExistence type="predicted"/>
<accession>A0A437NX29</accession>
<evidence type="ECO:0000259" key="2">
    <source>
        <dbReference type="Pfam" id="PF05685"/>
    </source>
</evidence>
<dbReference type="Gene3D" id="3.90.1570.10">
    <property type="entry name" value="tt1808, chain A"/>
    <property type="match status" value="1"/>
</dbReference>
<keyword evidence="3" id="KW-0255">Endonuclease</keyword>
<dbReference type="AlphaFoldDB" id="A0A437NX29"/>
<dbReference type="PANTHER" id="PTHR36558">
    <property type="entry name" value="GLR1098 PROTEIN"/>
    <property type="match status" value="1"/>
</dbReference>
<dbReference type="OrthoDB" id="155284at2"/>